<protein>
    <submittedName>
        <fullName evidence="1">Putative ovule protein</fullName>
    </submittedName>
</protein>
<sequence>LFARFGENFQNLTSLPQQSKQRNHQKLQTLCWKQICTNHCLPYLICIHLNPSHTSLSHFQQNQSLFLSPKTPNLHPSLPLHLLLHSLPLLFSHWLRTIEILLCYSTIHLHLLTAIANSCLCVVPFDAPHVSHLSVFH</sequence>
<dbReference type="AlphaFoldDB" id="A0A0V0H0A2"/>
<dbReference type="EMBL" id="GEDG01027537">
    <property type="protein sequence ID" value="JAP13784.1"/>
    <property type="molecule type" value="Transcribed_RNA"/>
</dbReference>
<proteinExistence type="predicted"/>
<name>A0A0V0H0A2_SOLCH</name>
<organism evidence="1">
    <name type="scientific">Solanum chacoense</name>
    <name type="common">Chaco potato</name>
    <dbReference type="NCBI Taxonomy" id="4108"/>
    <lineage>
        <taxon>Eukaryota</taxon>
        <taxon>Viridiplantae</taxon>
        <taxon>Streptophyta</taxon>
        <taxon>Embryophyta</taxon>
        <taxon>Tracheophyta</taxon>
        <taxon>Spermatophyta</taxon>
        <taxon>Magnoliopsida</taxon>
        <taxon>eudicotyledons</taxon>
        <taxon>Gunneridae</taxon>
        <taxon>Pentapetalae</taxon>
        <taxon>asterids</taxon>
        <taxon>lamiids</taxon>
        <taxon>Solanales</taxon>
        <taxon>Solanaceae</taxon>
        <taxon>Solanoideae</taxon>
        <taxon>Solaneae</taxon>
        <taxon>Solanum</taxon>
    </lineage>
</organism>
<evidence type="ECO:0000313" key="1">
    <source>
        <dbReference type="EMBL" id="JAP13784.1"/>
    </source>
</evidence>
<reference evidence="1" key="1">
    <citation type="submission" date="2015-12" db="EMBL/GenBank/DDBJ databases">
        <title>Gene expression during late stages of embryo sac development: a critical building block for successful pollen-pistil interactions.</title>
        <authorList>
            <person name="Liu Y."/>
            <person name="Joly V."/>
            <person name="Sabar M."/>
            <person name="Matton D.P."/>
        </authorList>
    </citation>
    <scope>NUCLEOTIDE SEQUENCE</scope>
</reference>
<feature type="non-terminal residue" evidence="1">
    <location>
        <position position="1"/>
    </location>
</feature>
<accession>A0A0V0H0A2</accession>